<organism evidence="1 2">
    <name type="scientific">Sporanaerobium hydrogeniformans</name>
    <dbReference type="NCBI Taxonomy" id="3072179"/>
    <lineage>
        <taxon>Bacteria</taxon>
        <taxon>Bacillati</taxon>
        <taxon>Bacillota</taxon>
        <taxon>Clostridia</taxon>
        <taxon>Lachnospirales</taxon>
        <taxon>Lachnospiraceae</taxon>
        <taxon>Sporanaerobium</taxon>
    </lineage>
</organism>
<name>A0AC61DFT6_9FIRM</name>
<evidence type="ECO:0000313" key="1">
    <source>
        <dbReference type="EMBL" id="PHV71802.1"/>
    </source>
</evidence>
<accession>A0AC61DFT6</accession>
<comment type="caution">
    <text evidence="1">The sequence shown here is derived from an EMBL/GenBank/DDBJ whole genome shotgun (WGS) entry which is preliminary data.</text>
</comment>
<reference evidence="1" key="1">
    <citation type="submission" date="2017-10" db="EMBL/GenBank/DDBJ databases">
        <title>Genome sequence of cellulolytic Lachnospiraceae bacterium XHS1971 isolated from hotspring sediment.</title>
        <authorList>
            <person name="Vasudevan G."/>
            <person name="Joshi A.J."/>
            <person name="Hivarkar S."/>
            <person name="Lanjekar V.B."/>
            <person name="Dhakephalkar P.K."/>
            <person name="Dagar S."/>
        </authorList>
    </citation>
    <scope>NUCLEOTIDE SEQUENCE</scope>
    <source>
        <strain evidence="1">XHS1971</strain>
    </source>
</reference>
<protein>
    <submittedName>
        <fullName evidence="1">Peptidase</fullName>
    </submittedName>
</protein>
<dbReference type="Proteomes" id="UP000224460">
    <property type="component" value="Unassembled WGS sequence"/>
</dbReference>
<sequence length="235" mass="25636">MGFYPYSYGLYGMNSTQLILIIAIMIIPIYASMKVQNTFNRYSKVRSLSGYTGEEAARRILMINNINIPINQIGGSMTDFYDPVRKQLALSQTVYGSASIAALGVAAHEVGHAIQDSKGYAFLRMRHAIYPITNFASRLSMPLIILGLITSISGLTGIGIVLFAFTTFFALVTLPVEFNASKRALVALESSGILSDQELEGAKKVLTAAALTYVAAAMVSILSLIRLFLMTRRDD</sequence>
<evidence type="ECO:0000313" key="2">
    <source>
        <dbReference type="Proteomes" id="UP000224460"/>
    </source>
</evidence>
<keyword evidence="2" id="KW-1185">Reference proteome</keyword>
<proteinExistence type="predicted"/>
<gene>
    <name evidence="1" type="ORF">CS063_04400</name>
</gene>
<dbReference type="EMBL" id="PEDL01000002">
    <property type="protein sequence ID" value="PHV71802.1"/>
    <property type="molecule type" value="Genomic_DNA"/>
</dbReference>